<name>H1Y9U0_9SPHI</name>
<sequence length="91" mass="10256">MTLEYIVTDLERIGDELIIFQKDELSINSEIVLLEAEDGNTIRVKDGAKYVYFLEVGTAKDFISDWLAALPSKPTAKQIALRLFEYGVNDA</sequence>
<dbReference type="RefSeq" id="WP_008513342.1">
    <property type="nucleotide sequence ID" value="NZ_CM001403.1"/>
</dbReference>
<keyword evidence="2" id="KW-1185">Reference proteome</keyword>
<dbReference type="OrthoDB" id="981556at2"/>
<dbReference type="HOGENOM" id="CLU_2423716_0_0_10"/>
<gene>
    <name evidence="1" type="ORF">Mucpa_7080</name>
</gene>
<proteinExistence type="predicted"/>
<dbReference type="AlphaFoldDB" id="H1Y9U0"/>
<evidence type="ECO:0000313" key="2">
    <source>
        <dbReference type="Proteomes" id="UP000002774"/>
    </source>
</evidence>
<dbReference type="EMBL" id="CM001403">
    <property type="protein sequence ID" value="EHQ31123.1"/>
    <property type="molecule type" value="Genomic_DNA"/>
</dbReference>
<dbReference type="Proteomes" id="UP000002774">
    <property type="component" value="Chromosome"/>
</dbReference>
<reference evidence="1" key="1">
    <citation type="submission" date="2011-09" db="EMBL/GenBank/DDBJ databases">
        <title>The permanent draft genome of Mucilaginibacter paludis DSM 18603.</title>
        <authorList>
            <consortium name="US DOE Joint Genome Institute (JGI-PGF)"/>
            <person name="Lucas S."/>
            <person name="Han J."/>
            <person name="Lapidus A."/>
            <person name="Bruce D."/>
            <person name="Goodwin L."/>
            <person name="Pitluck S."/>
            <person name="Peters L."/>
            <person name="Kyrpides N."/>
            <person name="Mavromatis K."/>
            <person name="Ivanova N."/>
            <person name="Mikhailova N."/>
            <person name="Held B."/>
            <person name="Detter J.C."/>
            <person name="Tapia R."/>
            <person name="Han C."/>
            <person name="Land M."/>
            <person name="Hauser L."/>
            <person name="Markowitz V."/>
            <person name="Cheng J.-F."/>
            <person name="Hugenholtz P."/>
            <person name="Woyke T."/>
            <person name="Wu D."/>
            <person name="Tindall B."/>
            <person name="Brambilla E."/>
            <person name="Klenk H.-P."/>
            <person name="Eisen J.A."/>
        </authorList>
    </citation>
    <scope>NUCLEOTIDE SEQUENCE [LARGE SCALE GENOMIC DNA]</scope>
    <source>
        <strain evidence="1">DSM 18603</strain>
    </source>
</reference>
<protein>
    <submittedName>
        <fullName evidence="1">Uncharacterized protein</fullName>
    </submittedName>
</protein>
<evidence type="ECO:0000313" key="1">
    <source>
        <dbReference type="EMBL" id="EHQ31123.1"/>
    </source>
</evidence>
<accession>H1Y9U0</accession>
<organism evidence="1 2">
    <name type="scientific">Mucilaginibacter paludis DSM 18603</name>
    <dbReference type="NCBI Taxonomy" id="714943"/>
    <lineage>
        <taxon>Bacteria</taxon>
        <taxon>Pseudomonadati</taxon>
        <taxon>Bacteroidota</taxon>
        <taxon>Sphingobacteriia</taxon>
        <taxon>Sphingobacteriales</taxon>
        <taxon>Sphingobacteriaceae</taxon>
        <taxon>Mucilaginibacter</taxon>
    </lineage>
</organism>